<evidence type="ECO:0000256" key="2">
    <source>
        <dbReference type="ARBA" id="ARBA00022475"/>
    </source>
</evidence>
<dbReference type="Pfam" id="PF13682">
    <property type="entry name" value="CZB"/>
    <property type="match status" value="1"/>
</dbReference>
<dbReference type="PRINTS" id="PR00260">
    <property type="entry name" value="CHEMTRNSDUCR"/>
</dbReference>
<evidence type="ECO:0000313" key="14">
    <source>
        <dbReference type="Proteomes" id="UP001606303"/>
    </source>
</evidence>
<evidence type="ECO:0000313" key="13">
    <source>
        <dbReference type="EMBL" id="MFG6467629.1"/>
    </source>
</evidence>
<dbReference type="InterPro" id="IPR004089">
    <property type="entry name" value="MCPsignal_dom"/>
</dbReference>
<evidence type="ECO:0000256" key="7">
    <source>
        <dbReference type="ARBA" id="ARBA00029447"/>
    </source>
</evidence>
<keyword evidence="4 10" id="KW-0812">Transmembrane</keyword>
<evidence type="ECO:0000256" key="3">
    <source>
        <dbReference type="ARBA" id="ARBA00022481"/>
    </source>
</evidence>
<dbReference type="PROSITE" id="PS50111">
    <property type="entry name" value="CHEMOTAXIS_TRANSDUC_2"/>
    <property type="match status" value="1"/>
</dbReference>
<reference evidence="13 14" key="1">
    <citation type="submission" date="2024-08" db="EMBL/GenBank/DDBJ databases">
        <authorList>
            <person name="Lu H."/>
        </authorList>
    </citation>
    <scope>NUCLEOTIDE SEQUENCE [LARGE SCALE GENOMIC DNA]</scope>
    <source>
        <strain evidence="13 14">BYS87W</strain>
    </source>
</reference>
<dbReference type="Gene3D" id="3.30.450.20">
    <property type="entry name" value="PAS domain"/>
    <property type="match status" value="1"/>
</dbReference>
<name>A0ABW7H070_9BURK</name>
<keyword evidence="14" id="KW-1185">Reference proteome</keyword>
<keyword evidence="2" id="KW-1003">Cell membrane</keyword>
<dbReference type="SMART" id="SM01049">
    <property type="entry name" value="Cache_2"/>
    <property type="match status" value="1"/>
</dbReference>
<evidence type="ECO:0000256" key="5">
    <source>
        <dbReference type="ARBA" id="ARBA00022989"/>
    </source>
</evidence>
<feature type="transmembrane region" description="Helical" evidence="10">
    <location>
        <begin position="228"/>
        <end position="247"/>
    </location>
</feature>
<accession>A0ABW7H070</accession>
<dbReference type="InterPro" id="IPR051310">
    <property type="entry name" value="MCP_chemotaxis"/>
</dbReference>
<dbReference type="SMART" id="SM00304">
    <property type="entry name" value="HAMP"/>
    <property type="match status" value="1"/>
</dbReference>
<feature type="region of interest" description="Disordered" evidence="9">
    <location>
        <begin position="1"/>
        <end position="20"/>
    </location>
</feature>
<feature type="domain" description="Methyl-accepting transducer" evidence="11">
    <location>
        <begin position="305"/>
        <end position="534"/>
    </location>
</feature>
<keyword evidence="3" id="KW-0488">Methylation</keyword>
<evidence type="ECO:0000259" key="11">
    <source>
        <dbReference type="PROSITE" id="PS50111"/>
    </source>
</evidence>
<feature type="compositionally biased region" description="Low complexity" evidence="9">
    <location>
        <begin position="1"/>
        <end position="18"/>
    </location>
</feature>
<proteinExistence type="inferred from homology"/>
<dbReference type="Pfam" id="PF00672">
    <property type="entry name" value="HAMP"/>
    <property type="match status" value="1"/>
</dbReference>
<dbReference type="InterPro" id="IPR025991">
    <property type="entry name" value="Chemoreceptor_zinc-bind_dom"/>
</dbReference>
<dbReference type="PROSITE" id="PS50885">
    <property type="entry name" value="HAMP"/>
    <property type="match status" value="1"/>
</dbReference>
<dbReference type="Proteomes" id="UP001606303">
    <property type="component" value="Unassembled WGS sequence"/>
</dbReference>
<sequence>MSNTLAAATRSPARPAARSRADESGFFTHHGLWAPGIRLFRNLQFGAKALLISATFVLPMLALLAWLIQDQADDQLAERQAAVRQHVEVAHSVLVWAQGLEAAGLPREEAQARAKQVIGQMRYDGKEYFWINDMQHRIVLHPIKPELNGQDGSNIKDPNGFPLFQGFVNEVRRHGQGFVAYQWPKPGQQQPVDKMSFVKGFEPWGWVIGSGLYVDDLRDAEMVAIREAAIVVALMLGVAGYLFLSFYKVMTGGLNETREHLRAMTSGDLTTTPEPWGRDEAADLMRELAAMQDSLRRMVRRVRRSSDQIMHSSDEIASGAMDLSARTEQAAANIEESAASMEEMSATVNHSAEHTAEAADLARRNAQTAADGGQVMQEVVRTMQGIRESSTRIADIIGTIDGISFQTNILALNAAVEAARAGEQGRGFAVVASEVRMLAQRSAEAAKEIKTLIGRSVEQVETGTDIVSRAGETIAQIVDGSQRVDQLLGDVAHAAREESQGIAQIGQAVQELDRATQQNAALVEETAAAAASLKAQADGLVGEVSRFVLPADSGADDDAPTTTAVAADFDFDAAIGAHRDWKVKLRQAIAERSHLDADTLCRDDQCPLGRWLHGDGQRRWGTRPTFVALLGKHAQFHQVAGDVARRINGGQYDQAERLIGSGSAFAQVSSEVATLLTQAKRGL</sequence>
<evidence type="ECO:0000259" key="12">
    <source>
        <dbReference type="PROSITE" id="PS50885"/>
    </source>
</evidence>
<dbReference type="Gene3D" id="1.10.287.950">
    <property type="entry name" value="Methyl-accepting chemotaxis protein"/>
    <property type="match status" value="1"/>
</dbReference>
<comment type="subcellular location">
    <subcellularLocation>
        <location evidence="1">Cell membrane</location>
        <topology evidence="1">Multi-pass membrane protein</topology>
    </subcellularLocation>
</comment>
<evidence type="ECO:0000256" key="4">
    <source>
        <dbReference type="ARBA" id="ARBA00022692"/>
    </source>
</evidence>
<dbReference type="SMART" id="SM00283">
    <property type="entry name" value="MA"/>
    <property type="match status" value="1"/>
</dbReference>
<comment type="similarity">
    <text evidence="7">Belongs to the methyl-accepting chemotaxis (MCP) protein family.</text>
</comment>
<evidence type="ECO:0000256" key="9">
    <source>
        <dbReference type="SAM" id="MobiDB-lite"/>
    </source>
</evidence>
<evidence type="ECO:0000256" key="6">
    <source>
        <dbReference type="ARBA" id="ARBA00023136"/>
    </source>
</evidence>
<feature type="transmembrane region" description="Helical" evidence="10">
    <location>
        <begin position="49"/>
        <end position="68"/>
    </location>
</feature>
<dbReference type="InterPro" id="IPR003660">
    <property type="entry name" value="HAMP_dom"/>
</dbReference>
<evidence type="ECO:0000256" key="8">
    <source>
        <dbReference type="PROSITE-ProRule" id="PRU00284"/>
    </source>
</evidence>
<evidence type="ECO:0000256" key="1">
    <source>
        <dbReference type="ARBA" id="ARBA00004651"/>
    </source>
</evidence>
<feature type="domain" description="HAMP" evidence="12">
    <location>
        <begin position="248"/>
        <end position="300"/>
    </location>
</feature>
<dbReference type="Gene3D" id="1.20.120.30">
    <property type="entry name" value="Aspartate receptor, ligand-binding domain"/>
    <property type="match status" value="1"/>
</dbReference>
<dbReference type="SUPFAM" id="SSF58104">
    <property type="entry name" value="Methyl-accepting chemotaxis protein (MCP) signaling domain"/>
    <property type="match status" value="1"/>
</dbReference>
<dbReference type="RefSeq" id="WP_394385386.1">
    <property type="nucleotide sequence ID" value="NZ_JBIGIB010000003.1"/>
</dbReference>
<dbReference type="InterPro" id="IPR033480">
    <property type="entry name" value="sCache_2"/>
</dbReference>
<dbReference type="EMBL" id="JBIGIB010000003">
    <property type="protein sequence ID" value="MFG6467629.1"/>
    <property type="molecule type" value="Genomic_DNA"/>
</dbReference>
<keyword evidence="8" id="KW-0807">Transducer</keyword>
<dbReference type="InterPro" id="IPR004090">
    <property type="entry name" value="Chemotax_Me-accpt_rcpt"/>
</dbReference>
<protein>
    <submittedName>
        <fullName evidence="13">Methyl-accepting chemotaxis protein</fullName>
    </submittedName>
</protein>
<organism evidence="13 14">
    <name type="scientific">Pelomonas baiyunensis</name>
    <dbReference type="NCBI Taxonomy" id="3299026"/>
    <lineage>
        <taxon>Bacteria</taxon>
        <taxon>Pseudomonadati</taxon>
        <taxon>Pseudomonadota</taxon>
        <taxon>Betaproteobacteria</taxon>
        <taxon>Burkholderiales</taxon>
        <taxon>Sphaerotilaceae</taxon>
        <taxon>Roseateles</taxon>
    </lineage>
</organism>
<evidence type="ECO:0000256" key="10">
    <source>
        <dbReference type="SAM" id="Phobius"/>
    </source>
</evidence>
<comment type="caution">
    <text evidence="13">The sequence shown here is derived from an EMBL/GenBank/DDBJ whole genome shotgun (WGS) entry which is preliminary data.</text>
</comment>
<keyword evidence="6 10" id="KW-0472">Membrane</keyword>
<dbReference type="PANTHER" id="PTHR43531:SF14">
    <property type="entry name" value="METHYL-ACCEPTING CHEMOTAXIS PROTEIN I-RELATED"/>
    <property type="match status" value="1"/>
</dbReference>
<dbReference type="CDD" id="cd11386">
    <property type="entry name" value="MCP_signal"/>
    <property type="match status" value="1"/>
</dbReference>
<dbReference type="PANTHER" id="PTHR43531">
    <property type="entry name" value="PROTEIN ICFG"/>
    <property type="match status" value="1"/>
</dbReference>
<gene>
    <name evidence="13" type="ORF">ACG01O_13475</name>
</gene>
<dbReference type="Pfam" id="PF17200">
    <property type="entry name" value="sCache_2"/>
    <property type="match status" value="1"/>
</dbReference>
<keyword evidence="5 10" id="KW-1133">Transmembrane helix</keyword>
<dbReference type="Pfam" id="PF00015">
    <property type="entry name" value="MCPsignal"/>
    <property type="match status" value="1"/>
</dbReference>